<dbReference type="InterPro" id="IPR017279">
    <property type="entry name" value="Tol-interleuk_rcpt_adapt_Tirap"/>
</dbReference>
<dbReference type="Gene3D" id="3.40.50.10140">
    <property type="entry name" value="Toll/interleukin-1 receptor homology (TIR) domain"/>
    <property type="match status" value="1"/>
</dbReference>
<evidence type="ECO:0000313" key="6">
    <source>
        <dbReference type="RefSeq" id="NP_001037925.1"/>
    </source>
</evidence>
<keyword evidence="4 6" id="KW-0675">Receptor</keyword>
<keyword evidence="1" id="KW-0391">Immunity</keyword>
<evidence type="ECO:0000256" key="1">
    <source>
        <dbReference type="PIRNR" id="PIRNR037750"/>
    </source>
</evidence>
<evidence type="ECO:0000256" key="2">
    <source>
        <dbReference type="SAM" id="MobiDB-lite"/>
    </source>
</evidence>
<dbReference type="GO" id="GO:0006954">
    <property type="term" value="P:inflammatory response"/>
    <property type="evidence" value="ECO:0007669"/>
    <property type="project" value="UniProtKB-KW"/>
</dbReference>
<keyword evidence="1" id="KW-0399">Innate immunity</keyword>
<dbReference type="AGR" id="Xenbase:XB-GENE-920263"/>
<evidence type="ECO:0000313" key="7">
    <source>
        <dbReference type="Xenbase" id="XB-GENE-920263"/>
    </source>
</evidence>
<keyword evidence="5" id="KW-1185">Reference proteome</keyword>
<comment type="function">
    <text evidence="1">Adapter involved in the TLR2 and TLR4 signaling pathways in the innate immune response.</text>
</comment>
<evidence type="ECO:0000313" key="5">
    <source>
        <dbReference type="Proteomes" id="UP000008143"/>
    </source>
</evidence>
<feature type="domain" description="TIR" evidence="3">
    <location>
        <begin position="67"/>
        <end position="197"/>
    </location>
</feature>
<dbReference type="GO" id="GO:2000343">
    <property type="term" value="P:positive regulation of chemokine (C-X-C motif) ligand 2 production"/>
    <property type="evidence" value="ECO:0000318"/>
    <property type="project" value="GO_Central"/>
</dbReference>
<comment type="subcellular location">
    <subcellularLocation>
        <location evidence="1">Cytoplasm</location>
    </subcellularLocation>
    <subcellularLocation>
        <location evidence="1">Cell membrane</location>
    </subcellularLocation>
    <subcellularLocation>
        <location evidence="1">Membrane</location>
    </subcellularLocation>
</comment>
<feature type="region of interest" description="Disordered" evidence="2">
    <location>
        <begin position="12"/>
        <end position="31"/>
    </location>
</feature>
<dbReference type="PANTHER" id="PTHR22662:SF0">
    <property type="entry name" value="TOLL_INTERLEUKIN-1 RECEPTOR DOMAIN-CONTAINING ADAPTER PROTEIN"/>
    <property type="match status" value="1"/>
</dbReference>
<dbReference type="Reactome" id="R-XTR-166058">
    <property type="pathway name" value="MyD88:MAL(TIRAP) cascade initiated on plasma membrane"/>
</dbReference>
<dbReference type="InterPro" id="IPR000157">
    <property type="entry name" value="TIR_dom"/>
</dbReference>
<dbReference type="GO" id="GO:0034142">
    <property type="term" value="P:toll-like receptor 4 signaling pathway"/>
    <property type="evidence" value="ECO:0000318"/>
    <property type="project" value="GO_Central"/>
</dbReference>
<dbReference type="InterPro" id="IPR035897">
    <property type="entry name" value="Toll_tir_struct_dom_sf"/>
</dbReference>
<dbReference type="KEGG" id="xtr:733541"/>
<dbReference type="GeneID" id="733541"/>
<comment type="subunit">
    <text evidence="1">Homodimer.</text>
</comment>
<dbReference type="Xenbase" id="XB-GENE-920263">
    <property type="gene designation" value="tirap"/>
</dbReference>
<sequence length="215" mass="24836">MLEWLKQIVRKDQQKTARPPNPVTSSKITSCSGTFSSSHQNYLVPKECSPPPHPNISWPEKCIRWSRLYDAYICHSERDSNYALALLRYLETQPEKLRCFLPMRDMSLGSPIPSEICSGLGNSHCWIMLLTPEFLSDDWCKFQMHQALIESPLSEGRLIPVMINLEMSQYPAELRFMHAIRSWSCDDSVFCKIRNSILSCKYIIALFQILVMNSN</sequence>
<dbReference type="RefSeq" id="NP_001037925.1">
    <property type="nucleotide sequence ID" value="NM_001044460.1"/>
</dbReference>
<keyword evidence="1" id="KW-0395">Inflammatory response</keyword>
<name>Q28GU9_XENTR</name>
<organism evidence="4">
    <name type="scientific">Xenopus tropicalis</name>
    <name type="common">Western clawed frog</name>
    <name type="synonym">Silurana tropicalis</name>
    <dbReference type="NCBI Taxonomy" id="8364"/>
    <lineage>
        <taxon>Eukaryota</taxon>
        <taxon>Metazoa</taxon>
        <taxon>Chordata</taxon>
        <taxon>Craniata</taxon>
        <taxon>Vertebrata</taxon>
        <taxon>Euteleostomi</taxon>
        <taxon>Amphibia</taxon>
        <taxon>Batrachia</taxon>
        <taxon>Anura</taxon>
        <taxon>Pipoidea</taxon>
        <taxon>Pipidae</taxon>
        <taxon>Xenopodinae</taxon>
        <taxon>Xenopus</taxon>
        <taxon>Silurana</taxon>
    </lineage>
</organism>
<dbReference type="GO" id="GO:0005886">
    <property type="term" value="C:plasma membrane"/>
    <property type="evidence" value="ECO:0000318"/>
    <property type="project" value="GO_Central"/>
</dbReference>
<gene>
    <name evidence="6 7" type="primary">tirap</name>
    <name evidence="6" type="synonym">mal</name>
    <name evidence="6" type="synonym">wyatt</name>
    <name evidence="4" type="ORF">TEgg051m02.1-001</name>
</gene>
<dbReference type="SMART" id="SM00255">
    <property type="entry name" value="TIR"/>
    <property type="match status" value="1"/>
</dbReference>
<evidence type="ECO:0000313" key="4">
    <source>
        <dbReference type="EMBL" id="CAJ83632.1"/>
    </source>
</evidence>
<dbReference type="AlphaFoldDB" id="Q28GU9"/>
<dbReference type="GO" id="GO:0043123">
    <property type="term" value="P:positive regulation of canonical NF-kappaB signal transduction"/>
    <property type="evidence" value="ECO:0000318"/>
    <property type="project" value="GO_Central"/>
</dbReference>
<dbReference type="GO" id="GO:0045087">
    <property type="term" value="P:innate immune response"/>
    <property type="evidence" value="ECO:0007669"/>
    <property type="project" value="UniProtKB-KW"/>
</dbReference>
<dbReference type="PIRSF" id="PIRSF037750">
    <property type="entry name" value="TIR_Tirap"/>
    <property type="match status" value="1"/>
</dbReference>
<keyword evidence="1" id="KW-1003">Cell membrane</keyword>
<dbReference type="GO" id="GO:0035663">
    <property type="term" value="F:Toll-like receptor 2 binding"/>
    <property type="evidence" value="ECO:0000318"/>
    <property type="project" value="GO_Central"/>
</dbReference>
<dbReference type="GO" id="GO:0005737">
    <property type="term" value="C:cytoplasm"/>
    <property type="evidence" value="ECO:0000318"/>
    <property type="project" value="GO_Central"/>
</dbReference>
<dbReference type="SUPFAM" id="SSF52200">
    <property type="entry name" value="Toll/Interleukin receptor TIR domain"/>
    <property type="match status" value="1"/>
</dbReference>
<dbReference type="Pfam" id="PF13676">
    <property type="entry name" value="TIR_2"/>
    <property type="match status" value="1"/>
</dbReference>
<dbReference type="PANTHER" id="PTHR22662">
    <property type="entry name" value="TIRAP"/>
    <property type="match status" value="1"/>
</dbReference>
<reference evidence="6" key="2">
    <citation type="submission" date="2025-04" db="UniProtKB">
        <authorList>
            <consortium name="RefSeq"/>
        </authorList>
    </citation>
    <scope>IDENTIFICATION</scope>
</reference>
<proteinExistence type="evidence at transcript level"/>
<keyword evidence="1" id="KW-0472">Membrane</keyword>
<protein>
    <recommendedName>
        <fullName evidence="1">Toll/interleukin-1 receptor domain-containing adapter protein</fullName>
        <shortName evidence="1">TIR domain-containing adapter protein</shortName>
    </recommendedName>
</protein>
<evidence type="ECO:0000259" key="3">
    <source>
        <dbReference type="PROSITE" id="PS50104"/>
    </source>
</evidence>
<dbReference type="GO" id="GO:0035662">
    <property type="term" value="F:Toll-like receptor 4 binding"/>
    <property type="evidence" value="ECO:0000318"/>
    <property type="project" value="GO_Central"/>
</dbReference>
<dbReference type="Proteomes" id="UP000008143">
    <property type="component" value="Chromosome 7"/>
</dbReference>
<dbReference type="EMBL" id="CR761218">
    <property type="protein sequence ID" value="CAJ83632.1"/>
    <property type="molecule type" value="mRNA"/>
</dbReference>
<keyword evidence="1" id="KW-0963">Cytoplasm</keyword>
<reference evidence="4" key="1">
    <citation type="submission" date="2006-10" db="EMBL/GenBank/DDBJ databases">
        <authorList>
            <person name="Amaya E."/>
            <person name="Ashurst J.L."/>
            <person name="Bonfield J.K."/>
            <person name="Croning M.D.R."/>
            <person name="Chen C-K."/>
            <person name="Davies R.M."/>
            <person name="Francis M.D."/>
            <person name="Garrett N."/>
            <person name="Gilchrist M.J."/>
            <person name="Grafham D.V."/>
            <person name="McLaren S.R."/>
            <person name="Papalopulu N."/>
            <person name="Rogers J."/>
            <person name="Smith J.C."/>
            <person name="Taylor R.G."/>
            <person name="Voigt J."/>
            <person name="Zorn A.M."/>
        </authorList>
    </citation>
    <scope>NUCLEOTIDE SEQUENCE</scope>
</reference>
<dbReference type="PROSITE" id="PS50104">
    <property type="entry name" value="TIR"/>
    <property type="match status" value="1"/>
</dbReference>
<dbReference type="CTD" id="114609"/>
<accession>Q28GU9</accession>
<dbReference type="GO" id="GO:0042802">
    <property type="term" value="F:identical protein binding"/>
    <property type="evidence" value="ECO:0007669"/>
    <property type="project" value="UniProtKB-UniRule"/>
</dbReference>
<dbReference type="GO" id="GO:0032760">
    <property type="term" value="P:positive regulation of tumor necrosis factor production"/>
    <property type="evidence" value="ECO:0000318"/>
    <property type="project" value="GO_Central"/>
</dbReference>
<dbReference type="OrthoDB" id="9424455at2759"/>